<feature type="transmembrane region" description="Helical" evidence="1">
    <location>
        <begin position="242"/>
        <end position="262"/>
    </location>
</feature>
<gene>
    <name evidence="2" type="ORF">A2264_02875</name>
</gene>
<evidence type="ECO:0000256" key="1">
    <source>
        <dbReference type="SAM" id="Phobius"/>
    </source>
</evidence>
<feature type="transmembrane region" description="Helical" evidence="1">
    <location>
        <begin position="49"/>
        <end position="74"/>
    </location>
</feature>
<protein>
    <submittedName>
        <fullName evidence="2">Uncharacterized protein</fullName>
    </submittedName>
</protein>
<accession>A0A1F4W1M8</accession>
<feature type="transmembrane region" description="Helical" evidence="1">
    <location>
        <begin position="145"/>
        <end position="166"/>
    </location>
</feature>
<evidence type="ECO:0000313" key="2">
    <source>
        <dbReference type="EMBL" id="OGC63301.1"/>
    </source>
</evidence>
<feature type="transmembrane region" description="Helical" evidence="1">
    <location>
        <begin position="25"/>
        <end position="43"/>
    </location>
</feature>
<feature type="transmembrane region" description="Helical" evidence="1">
    <location>
        <begin position="187"/>
        <end position="206"/>
    </location>
</feature>
<keyword evidence="1" id="KW-1133">Transmembrane helix</keyword>
<keyword evidence="1" id="KW-0472">Membrane</keyword>
<dbReference type="AlphaFoldDB" id="A0A1F4W1M8"/>
<organism evidence="2 3">
    <name type="scientific">candidate division WWE3 bacterium RIFOXYA2_FULL_46_9</name>
    <dbReference type="NCBI Taxonomy" id="1802636"/>
    <lineage>
        <taxon>Bacteria</taxon>
        <taxon>Katanobacteria</taxon>
    </lineage>
</organism>
<dbReference type="Proteomes" id="UP000176614">
    <property type="component" value="Unassembled WGS sequence"/>
</dbReference>
<sequence length="365" mass="42407">MKENKLLKILAKFFGQNAELKVYKFLRWALVIAGLLIILGILFPTAMTIFWNILWVILFFFVLMFFGLGLLTILGMKNEVSKILDLLLEGGMSFIDFLDFIKDVWKKFVELLLEFLLLAAWILAYIVCGIIYILILLLYKSVGSHYDVTLMTIGITILMVAAFGIISKPKVYVEAANVWAAKFKKRFRQGMIDGLEIVLFVFFLTIDSTNLFFLPQELNIPLRAEFGDQDLMVKSMDYHTNFKFTLTLLILATTFEVIRNMLRVVAWARFYYAKDMFENPEAPFMQLLKGSLRKSFNDMKNDLIKFITFTTVLFFVFMFFPKLKLFTLLLASVTNLALDLFIRERLTAPRGEDLISRTIAWVFRL</sequence>
<feature type="transmembrane region" description="Helical" evidence="1">
    <location>
        <begin position="115"/>
        <end position="139"/>
    </location>
</feature>
<comment type="caution">
    <text evidence="2">The sequence shown here is derived from an EMBL/GenBank/DDBJ whole genome shotgun (WGS) entry which is preliminary data.</text>
</comment>
<dbReference type="EMBL" id="MEVT01000007">
    <property type="protein sequence ID" value="OGC63301.1"/>
    <property type="molecule type" value="Genomic_DNA"/>
</dbReference>
<name>A0A1F4W1M8_UNCKA</name>
<reference evidence="2 3" key="1">
    <citation type="journal article" date="2016" name="Nat. Commun.">
        <title>Thousands of microbial genomes shed light on interconnected biogeochemical processes in an aquifer system.</title>
        <authorList>
            <person name="Anantharaman K."/>
            <person name="Brown C.T."/>
            <person name="Hug L.A."/>
            <person name="Sharon I."/>
            <person name="Castelle C.J."/>
            <person name="Probst A.J."/>
            <person name="Thomas B.C."/>
            <person name="Singh A."/>
            <person name="Wilkins M.J."/>
            <person name="Karaoz U."/>
            <person name="Brodie E.L."/>
            <person name="Williams K.H."/>
            <person name="Hubbard S.S."/>
            <person name="Banfield J.F."/>
        </authorList>
    </citation>
    <scope>NUCLEOTIDE SEQUENCE [LARGE SCALE GENOMIC DNA]</scope>
</reference>
<feature type="transmembrane region" description="Helical" evidence="1">
    <location>
        <begin position="303"/>
        <end position="320"/>
    </location>
</feature>
<keyword evidence="1" id="KW-0812">Transmembrane</keyword>
<proteinExistence type="predicted"/>
<evidence type="ECO:0000313" key="3">
    <source>
        <dbReference type="Proteomes" id="UP000176614"/>
    </source>
</evidence>